<evidence type="ECO:0000313" key="2">
    <source>
        <dbReference type="Proteomes" id="UP000314294"/>
    </source>
</evidence>
<accession>A0A4Z2GBD7</accession>
<sequence length="113" mass="12783">MTSEDWTLMADRYPLSTLSTSLAIKPYATFRASRQLNGTVAERVKARQRTHAVVTGYVTGTCAECARESEHTGFNLFKINLRAFAGFWISSTSKKKKGRQCRHIEILISFHLL</sequence>
<proteinExistence type="predicted"/>
<keyword evidence="2" id="KW-1185">Reference proteome</keyword>
<evidence type="ECO:0000313" key="1">
    <source>
        <dbReference type="EMBL" id="TNN49942.1"/>
    </source>
</evidence>
<dbReference type="Proteomes" id="UP000314294">
    <property type="component" value="Unassembled WGS sequence"/>
</dbReference>
<reference evidence="1 2" key="1">
    <citation type="submission" date="2019-03" db="EMBL/GenBank/DDBJ databases">
        <title>First draft genome of Liparis tanakae, snailfish: a comprehensive survey of snailfish specific genes.</title>
        <authorList>
            <person name="Kim W."/>
            <person name="Song I."/>
            <person name="Jeong J.-H."/>
            <person name="Kim D."/>
            <person name="Kim S."/>
            <person name="Ryu S."/>
            <person name="Song J.Y."/>
            <person name="Lee S.K."/>
        </authorList>
    </citation>
    <scope>NUCLEOTIDE SEQUENCE [LARGE SCALE GENOMIC DNA]</scope>
    <source>
        <tissue evidence="1">Muscle</tissue>
    </source>
</reference>
<protein>
    <submittedName>
        <fullName evidence="1">Uncharacterized protein</fullName>
    </submittedName>
</protein>
<dbReference type="EMBL" id="SRLO01000636">
    <property type="protein sequence ID" value="TNN49942.1"/>
    <property type="molecule type" value="Genomic_DNA"/>
</dbReference>
<gene>
    <name evidence="1" type="ORF">EYF80_039879</name>
</gene>
<organism evidence="1 2">
    <name type="scientific">Liparis tanakae</name>
    <name type="common">Tanaka's snailfish</name>
    <dbReference type="NCBI Taxonomy" id="230148"/>
    <lineage>
        <taxon>Eukaryota</taxon>
        <taxon>Metazoa</taxon>
        <taxon>Chordata</taxon>
        <taxon>Craniata</taxon>
        <taxon>Vertebrata</taxon>
        <taxon>Euteleostomi</taxon>
        <taxon>Actinopterygii</taxon>
        <taxon>Neopterygii</taxon>
        <taxon>Teleostei</taxon>
        <taxon>Neoteleostei</taxon>
        <taxon>Acanthomorphata</taxon>
        <taxon>Eupercaria</taxon>
        <taxon>Perciformes</taxon>
        <taxon>Cottioidei</taxon>
        <taxon>Cottales</taxon>
        <taxon>Liparidae</taxon>
        <taxon>Liparis</taxon>
    </lineage>
</organism>
<name>A0A4Z2GBD7_9TELE</name>
<dbReference type="AlphaFoldDB" id="A0A4Z2GBD7"/>
<comment type="caution">
    <text evidence="1">The sequence shown here is derived from an EMBL/GenBank/DDBJ whole genome shotgun (WGS) entry which is preliminary data.</text>
</comment>